<sequence length="76" mass="8691">MLICATVKKKKRRGSVPLMRSGGSSELVCKFTFNDVYDRHLVVWVYDVVLWWFDSGRSGVIVLLFTGIPAKTNKNR</sequence>
<accession>A0A9J5Y4D1</accession>
<comment type="caution">
    <text evidence="1">The sequence shown here is derived from an EMBL/GenBank/DDBJ whole genome shotgun (WGS) entry which is preliminary data.</text>
</comment>
<dbReference type="Proteomes" id="UP000824120">
    <property type="component" value="Chromosome 7"/>
</dbReference>
<name>A0A9J5Y4D1_SOLCO</name>
<evidence type="ECO:0000313" key="1">
    <source>
        <dbReference type="EMBL" id="KAG5594432.1"/>
    </source>
</evidence>
<evidence type="ECO:0000313" key="2">
    <source>
        <dbReference type="Proteomes" id="UP000824120"/>
    </source>
</evidence>
<dbReference type="AlphaFoldDB" id="A0A9J5Y4D1"/>
<reference evidence="1 2" key="1">
    <citation type="submission" date="2020-09" db="EMBL/GenBank/DDBJ databases">
        <title>De no assembly of potato wild relative species, Solanum commersonii.</title>
        <authorList>
            <person name="Cho K."/>
        </authorList>
    </citation>
    <scope>NUCLEOTIDE SEQUENCE [LARGE SCALE GENOMIC DNA]</scope>
    <source>
        <strain evidence="1">LZ3.2</strain>
        <tissue evidence="1">Leaf</tissue>
    </source>
</reference>
<gene>
    <name evidence="1" type="ORF">H5410_035664</name>
</gene>
<dbReference type="EMBL" id="JACXVP010000007">
    <property type="protein sequence ID" value="KAG5594432.1"/>
    <property type="molecule type" value="Genomic_DNA"/>
</dbReference>
<organism evidence="1 2">
    <name type="scientific">Solanum commersonii</name>
    <name type="common">Commerson's wild potato</name>
    <name type="synonym">Commerson's nightshade</name>
    <dbReference type="NCBI Taxonomy" id="4109"/>
    <lineage>
        <taxon>Eukaryota</taxon>
        <taxon>Viridiplantae</taxon>
        <taxon>Streptophyta</taxon>
        <taxon>Embryophyta</taxon>
        <taxon>Tracheophyta</taxon>
        <taxon>Spermatophyta</taxon>
        <taxon>Magnoliopsida</taxon>
        <taxon>eudicotyledons</taxon>
        <taxon>Gunneridae</taxon>
        <taxon>Pentapetalae</taxon>
        <taxon>asterids</taxon>
        <taxon>lamiids</taxon>
        <taxon>Solanales</taxon>
        <taxon>Solanaceae</taxon>
        <taxon>Solanoideae</taxon>
        <taxon>Solaneae</taxon>
        <taxon>Solanum</taxon>
    </lineage>
</organism>
<proteinExistence type="predicted"/>
<keyword evidence="2" id="KW-1185">Reference proteome</keyword>
<protein>
    <submittedName>
        <fullName evidence="1">Uncharacterized protein</fullName>
    </submittedName>
</protein>